<gene>
    <name evidence="1" type="ORF">H310_13636</name>
</gene>
<dbReference type="RefSeq" id="XP_008879428.1">
    <property type="nucleotide sequence ID" value="XM_008881206.1"/>
</dbReference>
<reference evidence="1" key="1">
    <citation type="submission" date="2013-12" db="EMBL/GenBank/DDBJ databases">
        <title>The Genome Sequence of Aphanomyces invadans NJM9701.</title>
        <authorList>
            <consortium name="The Broad Institute Genomics Platform"/>
            <person name="Russ C."/>
            <person name="Tyler B."/>
            <person name="van West P."/>
            <person name="Dieguez-Uribeondo J."/>
            <person name="Young S.K."/>
            <person name="Zeng Q."/>
            <person name="Gargeya S."/>
            <person name="Fitzgerald M."/>
            <person name="Abouelleil A."/>
            <person name="Alvarado L."/>
            <person name="Chapman S.B."/>
            <person name="Gainer-Dewar J."/>
            <person name="Goldberg J."/>
            <person name="Griggs A."/>
            <person name="Gujja S."/>
            <person name="Hansen M."/>
            <person name="Howarth C."/>
            <person name="Imamovic A."/>
            <person name="Ireland A."/>
            <person name="Larimer J."/>
            <person name="McCowan C."/>
            <person name="Murphy C."/>
            <person name="Pearson M."/>
            <person name="Poon T.W."/>
            <person name="Priest M."/>
            <person name="Roberts A."/>
            <person name="Saif S."/>
            <person name="Shea T."/>
            <person name="Sykes S."/>
            <person name="Wortman J."/>
            <person name="Nusbaum C."/>
            <person name="Birren B."/>
        </authorList>
    </citation>
    <scope>NUCLEOTIDE SEQUENCE [LARGE SCALE GENOMIC DNA]</scope>
    <source>
        <strain evidence="1">NJM9701</strain>
    </source>
</reference>
<dbReference type="EMBL" id="KI914006">
    <property type="protein sequence ID" value="ETV91791.1"/>
    <property type="molecule type" value="Genomic_DNA"/>
</dbReference>
<sequence>MPSSTTTKRLTDAQRTDIYIRMSLLKADGRIKHGELKKVCRVTKGALAKIWKRACETREDKQFVTVDCDFPICLVPLSQEALSAAALKMSAENSWMPLRETITHGPEKSNFREEDVSGPTIHPDDGPVAGVFYKNPADMPHSQVYELTVHLGEGYCDWKEKTLCSQFVK</sequence>
<accession>A0A024TDX8</accession>
<name>A0A024TDX8_9STRA</name>
<dbReference type="AlphaFoldDB" id="A0A024TDX8"/>
<dbReference type="GeneID" id="20090686"/>
<protein>
    <submittedName>
        <fullName evidence="1">Uncharacterized protein</fullName>
    </submittedName>
</protein>
<organism evidence="1">
    <name type="scientific">Aphanomyces invadans</name>
    <dbReference type="NCBI Taxonomy" id="157072"/>
    <lineage>
        <taxon>Eukaryota</taxon>
        <taxon>Sar</taxon>
        <taxon>Stramenopiles</taxon>
        <taxon>Oomycota</taxon>
        <taxon>Saprolegniomycetes</taxon>
        <taxon>Saprolegniales</taxon>
        <taxon>Verrucalvaceae</taxon>
        <taxon>Aphanomyces</taxon>
    </lineage>
</organism>
<dbReference type="VEuPathDB" id="FungiDB:H310_13636"/>
<proteinExistence type="predicted"/>
<evidence type="ECO:0000313" key="1">
    <source>
        <dbReference type="EMBL" id="ETV91791.1"/>
    </source>
</evidence>